<dbReference type="NCBIfam" id="NF033103">
    <property type="entry name" value="bla_class_A"/>
    <property type="match status" value="1"/>
</dbReference>
<dbReference type="InterPro" id="IPR000871">
    <property type="entry name" value="Beta-lactam_class-A"/>
</dbReference>
<feature type="domain" description="Beta-lactamase class A catalytic" evidence="7">
    <location>
        <begin position="37"/>
        <end position="255"/>
    </location>
</feature>
<organism evidence="8 9">
    <name type="scientific">Francisella tularensis</name>
    <dbReference type="NCBI Taxonomy" id="263"/>
    <lineage>
        <taxon>Bacteria</taxon>
        <taxon>Pseudomonadati</taxon>
        <taxon>Pseudomonadota</taxon>
        <taxon>Gammaproteobacteria</taxon>
        <taxon>Thiotrichales</taxon>
        <taxon>Francisellaceae</taxon>
        <taxon>Francisella</taxon>
    </lineage>
</organism>
<dbReference type="Proteomes" id="UP000469081">
    <property type="component" value="Unassembled WGS sequence"/>
</dbReference>
<accession>A0A6I4RXC3</accession>
<reference evidence="8 9" key="1">
    <citation type="submission" date="2019-06" db="EMBL/GenBank/DDBJ databases">
        <title>Phylogeography and genetic diversity of Francisella tularensis subsp. holarctica in France (1947-2018).</title>
        <authorList>
            <person name="Kevin M."/>
            <person name="Madani N."/>
            <person name="Maurin M."/>
        </authorList>
    </citation>
    <scope>NUCLEOTIDE SEQUENCE [LARGE SCALE GENOMIC DNA]</scope>
    <source>
        <strain evidence="8 9">ATCC 15482</strain>
    </source>
</reference>
<gene>
    <name evidence="8" type="primary">blaFTU</name>
    <name evidence="8" type="ORF">FNC33_02535</name>
</gene>
<evidence type="ECO:0000313" key="9">
    <source>
        <dbReference type="Proteomes" id="UP000469081"/>
    </source>
</evidence>
<dbReference type="PANTHER" id="PTHR35333:SF3">
    <property type="entry name" value="BETA-LACTAMASE-TYPE TRANSPEPTIDASE FOLD CONTAINING PROTEIN"/>
    <property type="match status" value="1"/>
</dbReference>
<dbReference type="PRINTS" id="PR00118">
    <property type="entry name" value="BLACTAMASEA"/>
</dbReference>
<dbReference type="NCBIfam" id="NF000513">
    <property type="entry name" value="blaFTU"/>
    <property type="match status" value="1"/>
</dbReference>
<evidence type="ECO:0000259" key="7">
    <source>
        <dbReference type="Pfam" id="PF13354"/>
    </source>
</evidence>
<evidence type="ECO:0000256" key="4">
    <source>
        <dbReference type="ARBA" id="ARBA00022801"/>
    </source>
</evidence>
<comment type="caution">
    <text evidence="8">The sequence shown here is derived from an EMBL/GenBank/DDBJ whole genome shotgun (WGS) entry which is preliminary data.</text>
</comment>
<protein>
    <recommendedName>
        <fullName evidence="3 6">Beta-lactamase</fullName>
        <ecNumber evidence="3 6">3.5.2.6</ecNumber>
    </recommendedName>
</protein>
<dbReference type="RefSeq" id="WP_003039659.1">
    <property type="nucleotide sequence ID" value="NZ_VJEZ01000002.1"/>
</dbReference>
<dbReference type="GO" id="GO:0008800">
    <property type="term" value="F:beta-lactamase activity"/>
    <property type="evidence" value="ECO:0007669"/>
    <property type="project" value="UniProtKB-UniRule"/>
</dbReference>
<keyword evidence="4 6" id="KW-0378">Hydrolase</keyword>
<evidence type="ECO:0000313" key="8">
    <source>
        <dbReference type="EMBL" id="MWZ39433.1"/>
    </source>
</evidence>
<dbReference type="InterPro" id="IPR012338">
    <property type="entry name" value="Beta-lactam/transpept-like"/>
</dbReference>
<dbReference type="PANTHER" id="PTHR35333">
    <property type="entry name" value="BETA-LACTAMASE"/>
    <property type="match status" value="1"/>
</dbReference>
<dbReference type="AlphaFoldDB" id="A0A6I4RXC3"/>
<dbReference type="GO" id="GO:0030655">
    <property type="term" value="P:beta-lactam antibiotic catabolic process"/>
    <property type="evidence" value="ECO:0007669"/>
    <property type="project" value="InterPro"/>
</dbReference>
<evidence type="ECO:0000256" key="5">
    <source>
        <dbReference type="ARBA" id="ARBA00023251"/>
    </source>
</evidence>
<dbReference type="PROSITE" id="PS00146">
    <property type="entry name" value="BETA_LACTAMASE_A"/>
    <property type="match status" value="1"/>
</dbReference>
<name>A0A6I4RXC3_FRATU</name>
<comment type="similarity">
    <text evidence="2 6">Belongs to the class-A beta-lactamase family.</text>
</comment>
<keyword evidence="5 6" id="KW-0046">Antibiotic resistance</keyword>
<dbReference type="OMA" id="ELCEATM"/>
<sequence length="287" mass="31927">MRILVTTLSLIPTILLAGPLLNDSFKSLENKYDGKIGIYTLNTDDKTNIKYNESYHFPICSVFKFLLVGAILDYDMHNQGFLDKKIPITQDDIGKLGYAPITAKNVGKTLTISQLNYAAILSDNPAANILVRELGGLQSLDKFIKKLGDNDTIITADEPEVNYTQPHSNINKTTPKAITKDIYKLAFGNILDKKHKDIFIKYLQDNNTGTNRIAFSMPKDWIIGDKTGTCGQYAATNDVAIIWPKNQQPIALGILYTNPNDKNAPSNEEIIQQAAKLIANNLTNTYK</sequence>
<dbReference type="Pfam" id="PF13354">
    <property type="entry name" value="Beta-lactamase2"/>
    <property type="match status" value="1"/>
</dbReference>
<evidence type="ECO:0000256" key="6">
    <source>
        <dbReference type="RuleBase" id="RU361140"/>
    </source>
</evidence>
<proteinExistence type="inferred from homology"/>
<dbReference type="InterPro" id="IPR023650">
    <property type="entry name" value="Beta-lactam_class-A_AS"/>
</dbReference>
<dbReference type="EC" id="3.5.2.6" evidence="3 6"/>
<evidence type="ECO:0000256" key="1">
    <source>
        <dbReference type="ARBA" id="ARBA00001526"/>
    </source>
</evidence>
<evidence type="ECO:0000256" key="2">
    <source>
        <dbReference type="ARBA" id="ARBA00009009"/>
    </source>
</evidence>
<dbReference type="InterPro" id="IPR045155">
    <property type="entry name" value="Beta-lactam_cat"/>
</dbReference>
<comment type="catalytic activity">
    <reaction evidence="1 6">
        <text>a beta-lactam + H2O = a substituted beta-amino acid</text>
        <dbReference type="Rhea" id="RHEA:20401"/>
        <dbReference type="ChEBI" id="CHEBI:15377"/>
        <dbReference type="ChEBI" id="CHEBI:35627"/>
        <dbReference type="ChEBI" id="CHEBI:140347"/>
        <dbReference type="EC" id="3.5.2.6"/>
    </reaction>
</comment>
<dbReference type="Gene3D" id="3.40.710.10">
    <property type="entry name" value="DD-peptidase/beta-lactamase superfamily"/>
    <property type="match status" value="1"/>
</dbReference>
<dbReference type="EMBL" id="VJEZ01000002">
    <property type="protein sequence ID" value="MWZ39433.1"/>
    <property type="molecule type" value="Genomic_DNA"/>
</dbReference>
<evidence type="ECO:0000256" key="3">
    <source>
        <dbReference type="ARBA" id="ARBA00012865"/>
    </source>
</evidence>
<dbReference type="SUPFAM" id="SSF56601">
    <property type="entry name" value="beta-lactamase/transpeptidase-like"/>
    <property type="match status" value="1"/>
</dbReference>
<dbReference type="GO" id="GO:0046677">
    <property type="term" value="P:response to antibiotic"/>
    <property type="evidence" value="ECO:0007669"/>
    <property type="project" value="UniProtKB-UniRule"/>
</dbReference>